<sequence>MNFKIKRFIKSIFASISKILKKKQNMEKQYDYQLDFIDSMDLFNHVKATVLGYSFNMNLKKFNSNLIDPIKLTFDSIVYNQGIEQTIENEVLRQLDKTNSNLIGYFHQNIFHYIGSGWTVPKTGYDIASDEQKIFVEMKNKHNTMNSSSSAKTFMRMQSTIIKDPEAQCLLVEVIANRSQNIPWIITLDGQRQSSNKQIRRVSIDKFYELVTGNKNAFSELCKVMPSVINDVVSNIKISEKENTVFSELNEISDDLLSSIYLLSFERYEGFSKFKF</sequence>
<gene>
    <name evidence="1" type="ORF">SAMN05444338_1245</name>
</gene>
<dbReference type="GO" id="GO:0009307">
    <property type="term" value="P:DNA restriction-modification system"/>
    <property type="evidence" value="ECO:0007669"/>
    <property type="project" value="InterPro"/>
</dbReference>
<dbReference type="Proteomes" id="UP000198569">
    <property type="component" value="Unassembled WGS sequence"/>
</dbReference>
<dbReference type="GO" id="GO:0003677">
    <property type="term" value="F:DNA binding"/>
    <property type="evidence" value="ECO:0007669"/>
    <property type="project" value="InterPro"/>
</dbReference>
<dbReference type="RefSeq" id="WP_217636978.1">
    <property type="nucleotide sequence ID" value="NZ_FNMV01000024.1"/>
</dbReference>
<keyword evidence="1" id="KW-0255">Endonuclease</keyword>
<name>A0A1H3GLA5_9FLAO</name>
<reference evidence="2" key="1">
    <citation type="submission" date="2016-10" db="EMBL/GenBank/DDBJ databases">
        <authorList>
            <person name="Varghese N."/>
            <person name="Submissions S."/>
        </authorList>
    </citation>
    <scope>NUCLEOTIDE SEQUENCE [LARGE SCALE GENOMIC DNA]</scope>
    <source>
        <strain evidence="2">DSM 15718</strain>
    </source>
</reference>
<keyword evidence="2" id="KW-1185">Reference proteome</keyword>
<evidence type="ECO:0000313" key="1">
    <source>
        <dbReference type="EMBL" id="SDY03877.1"/>
    </source>
</evidence>
<keyword evidence="1" id="KW-0378">Hydrolase</keyword>
<dbReference type="AlphaFoldDB" id="A0A1H3GLA5"/>
<dbReference type="EMBL" id="FNMV01000024">
    <property type="protein sequence ID" value="SDY03877.1"/>
    <property type="molecule type" value="Genomic_DNA"/>
</dbReference>
<evidence type="ECO:0000313" key="2">
    <source>
        <dbReference type="Proteomes" id="UP000198569"/>
    </source>
</evidence>
<dbReference type="STRING" id="229203.SAMN05444338_1245"/>
<protein>
    <submittedName>
        <fullName evidence="1">Eco47II restriction endonuclease</fullName>
    </submittedName>
</protein>
<keyword evidence="1" id="KW-0540">Nuclease</keyword>
<accession>A0A1H3GLA5</accession>
<dbReference type="GO" id="GO:0009036">
    <property type="term" value="F:type II site-specific deoxyribonuclease activity"/>
    <property type="evidence" value="ECO:0007669"/>
    <property type="project" value="InterPro"/>
</dbReference>
<dbReference type="Pfam" id="PF09553">
    <property type="entry name" value="RE_Eco47II"/>
    <property type="match status" value="1"/>
</dbReference>
<organism evidence="1 2">
    <name type="scientific">Flavobacterium degerlachei</name>
    <dbReference type="NCBI Taxonomy" id="229203"/>
    <lineage>
        <taxon>Bacteria</taxon>
        <taxon>Pseudomonadati</taxon>
        <taxon>Bacteroidota</taxon>
        <taxon>Flavobacteriia</taxon>
        <taxon>Flavobacteriales</taxon>
        <taxon>Flavobacteriaceae</taxon>
        <taxon>Flavobacterium</taxon>
    </lineage>
</organism>
<proteinExistence type="predicted"/>
<dbReference type="InterPro" id="IPR019057">
    <property type="entry name" value="Restrct_endonuc_II_Eco47II"/>
</dbReference>